<accession>A0A0N5D148</accession>
<gene>
    <name evidence="1" type="ORF">TCLT_LOCUS6545</name>
</gene>
<evidence type="ECO:0000313" key="1">
    <source>
        <dbReference type="EMBL" id="VDN03906.1"/>
    </source>
</evidence>
<dbReference type="AlphaFoldDB" id="A0A0N5D148"/>
<dbReference type="OrthoDB" id="2199399at2759"/>
<reference evidence="3" key="1">
    <citation type="submission" date="2017-02" db="UniProtKB">
        <authorList>
            <consortium name="WormBaseParasite"/>
        </authorList>
    </citation>
    <scope>IDENTIFICATION</scope>
</reference>
<evidence type="ECO:0000313" key="2">
    <source>
        <dbReference type="Proteomes" id="UP000276776"/>
    </source>
</evidence>
<proteinExistence type="predicted"/>
<protein>
    <submittedName>
        <fullName evidence="1 3">Uncharacterized protein</fullName>
    </submittedName>
</protein>
<dbReference type="Proteomes" id="UP000276776">
    <property type="component" value="Unassembled WGS sequence"/>
</dbReference>
<organism evidence="3">
    <name type="scientific">Thelazia callipaeda</name>
    <name type="common">Oriental eyeworm</name>
    <name type="synonym">Parasitic nematode</name>
    <dbReference type="NCBI Taxonomy" id="103827"/>
    <lineage>
        <taxon>Eukaryota</taxon>
        <taxon>Metazoa</taxon>
        <taxon>Ecdysozoa</taxon>
        <taxon>Nematoda</taxon>
        <taxon>Chromadorea</taxon>
        <taxon>Rhabditida</taxon>
        <taxon>Spirurina</taxon>
        <taxon>Spiruromorpha</taxon>
        <taxon>Thelazioidea</taxon>
        <taxon>Thelaziidae</taxon>
        <taxon>Thelazia</taxon>
    </lineage>
</organism>
<name>A0A0N5D148_THECL</name>
<sequence>MKEQLCSKASVFKCNRFVLVQSAQAGDKRLQGYRSRYQAVTNQQQDSQAACTLGNTVPAKDELGRALHNVEQKSELILLQLHSVLIVIAPIFTRRTTILKQEKAHLTPKGQRCLPTLWGTCEDGGPSSNAVRKNVTS</sequence>
<dbReference type="EMBL" id="UYYF01004425">
    <property type="protein sequence ID" value="VDN03906.1"/>
    <property type="molecule type" value="Genomic_DNA"/>
</dbReference>
<reference evidence="1 2" key="2">
    <citation type="submission" date="2018-11" db="EMBL/GenBank/DDBJ databases">
        <authorList>
            <consortium name="Pathogen Informatics"/>
        </authorList>
    </citation>
    <scope>NUCLEOTIDE SEQUENCE [LARGE SCALE GENOMIC DNA]</scope>
</reference>
<keyword evidence="2" id="KW-1185">Reference proteome</keyword>
<evidence type="ECO:0000313" key="3">
    <source>
        <dbReference type="WBParaSite" id="TCLT_0000655601-mRNA-1"/>
    </source>
</evidence>
<dbReference type="WBParaSite" id="TCLT_0000655601-mRNA-1">
    <property type="protein sequence ID" value="TCLT_0000655601-mRNA-1"/>
    <property type="gene ID" value="TCLT_0000655601"/>
</dbReference>